<dbReference type="InterPro" id="IPR042094">
    <property type="entry name" value="T2SS_GspF_sf"/>
</dbReference>
<dbReference type="InterPro" id="IPR003004">
    <property type="entry name" value="GspF/PilC"/>
</dbReference>
<feature type="transmembrane region" description="Helical" evidence="8">
    <location>
        <begin position="372"/>
        <end position="393"/>
    </location>
</feature>
<dbReference type="PRINTS" id="PR00812">
    <property type="entry name" value="BCTERIALGSPF"/>
</dbReference>
<feature type="transmembrane region" description="Helical" evidence="8">
    <location>
        <begin position="163"/>
        <end position="189"/>
    </location>
</feature>
<keyword evidence="5 8" id="KW-0812">Transmembrane</keyword>
<dbReference type="PANTHER" id="PTHR30012">
    <property type="entry name" value="GENERAL SECRETION PATHWAY PROTEIN"/>
    <property type="match status" value="1"/>
</dbReference>
<evidence type="ECO:0000256" key="8">
    <source>
        <dbReference type="SAM" id="Phobius"/>
    </source>
</evidence>
<gene>
    <name evidence="10" type="ORF">GEAMG1_1504</name>
</gene>
<comment type="subcellular location">
    <subcellularLocation>
        <location evidence="1">Cell inner membrane</location>
        <topology evidence="1">Multi-pass membrane protein</topology>
    </subcellularLocation>
</comment>
<evidence type="ECO:0000256" key="1">
    <source>
        <dbReference type="ARBA" id="ARBA00004429"/>
    </source>
</evidence>
<keyword evidence="7 8" id="KW-0472">Membrane</keyword>
<keyword evidence="3" id="KW-1003">Cell membrane</keyword>
<evidence type="ECO:0000256" key="5">
    <source>
        <dbReference type="ARBA" id="ARBA00022692"/>
    </source>
</evidence>
<evidence type="ECO:0000256" key="4">
    <source>
        <dbReference type="ARBA" id="ARBA00022519"/>
    </source>
</evidence>
<evidence type="ECO:0000313" key="10">
    <source>
        <dbReference type="EMBL" id="CAH2031334.1"/>
    </source>
</evidence>
<feature type="transmembrane region" description="Helical" evidence="8">
    <location>
        <begin position="219"/>
        <end position="239"/>
    </location>
</feature>
<evidence type="ECO:0000256" key="7">
    <source>
        <dbReference type="ARBA" id="ARBA00023136"/>
    </source>
</evidence>
<keyword evidence="6 8" id="KW-1133">Transmembrane helix</keyword>
<protein>
    <submittedName>
        <fullName evidence="10">Type II secretion system protein</fullName>
    </submittedName>
</protein>
<keyword evidence="11" id="KW-1185">Reference proteome</keyword>
<dbReference type="InterPro" id="IPR018076">
    <property type="entry name" value="T2SS_GspF_dom"/>
</dbReference>
<evidence type="ECO:0000259" key="9">
    <source>
        <dbReference type="Pfam" id="PF00482"/>
    </source>
</evidence>
<dbReference type="Proteomes" id="UP001295463">
    <property type="component" value="Chromosome"/>
</dbReference>
<feature type="domain" description="Type II secretion system protein GspF" evidence="9">
    <location>
        <begin position="270"/>
        <end position="392"/>
    </location>
</feature>
<dbReference type="EMBL" id="OW150024">
    <property type="protein sequence ID" value="CAH2031334.1"/>
    <property type="molecule type" value="Genomic_DNA"/>
</dbReference>
<evidence type="ECO:0000256" key="3">
    <source>
        <dbReference type="ARBA" id="ARBA00022475"/>
    </source>
</evidence>
<dbReference type="RefSeq" id="WP_305732163.1">
    <property type="nucleotide sequence ID" value="NZ_OW150024.1"/>
</dbReference>
<proteinExistence type="inferred from homology"/>
<evidence type="ECO:0000256" key="6">
    <source>
        <dbReference type="ARBA" id="ARBA00022989"/>
    </source>
</evidence>
<reference evidence="10 11" key="1">
    <citation type="submission" date="2022-03" db="EMBL/GenBank/DDBJ databases">
        <authorList>
            <person name="Koch H."/>
        </authorList>
    </citation>
    <scope>NUCLEOTIDE SEQUENCE [LARGE SCALE GENOMIC DNA]</scope>
    <source>
        <strain evidence="10 11">G1</strain>
    </source>
</reference>
<comment type="similarity">
    <text evidence="2">Belongs to the GSP F family.</text>
</comment>
<name>A0ABM9D9D5_9BACT</name>
<keyword evidence="4" id="KW-0997">Cell inner membrane</keyword>
<sequence length="401" mass="44195">MALFTCTIGLADGSIQTRELEGDDAARLRQRLTEMGLQVFSVRRKRFSLLYETSGRRLATRDLLTFNQELLVLLKAGMPMLQALDTLHEQWPGERRFSAILGRIRDEVTAGGTLSGALEQHGSVFPQLYIASVRAGERTGDLVVTIRRYLQFLKRSDQVRRNVVSALVYPVILVVVACLAVALLLVYVVPTFSRIYADAGSQLPLVTRLLIGFTTGLRAWLPLVAVVAVCMAFSLRYWARTAAGRYRVDHWKLRIPLVGELVRSHAVSAFSRTMGTLLGSGIPLVESLRNAAGTLHNRFMEARLLETVRLVEEGSTLAAALERSRIMPLLALRMLGVGEATGALEELFTDIADYLESEVEERLRLLTTAVEPAIMILMGAVVGGIIIAMYLPIFKIAGTVG</sequence>
<organism evidence="10 11">
    <name type="scientific">Trichlorobacter ammonificans</name>
    <dbReference type="NCBI Taxonomy" id="2916410"/>
    <lineage>
        <taxon>Bacteria</taxon>
        <taxon>Pseudomonadati</taxon>
        <taxon>Thermodesulfobacteriota</taxon>
        <taxon>Desulfuromonadia</taxon>
        <taxon>Geobacterales</taxon>
        <taxon>Geobacteraceae</taxon>
        <taxon>Trichlorobacter</taxon>
    </lineage>
</organism>
<dbReference type="Pfam" id="PF00482">
    <property type="entry name" value="T2SSF"/>
    <property type="match status" value="2"/>
</dbReference>
<evidence type="ECO:0000313" key="11">
    <source>
        <dbReference type="Proteomes" id="UP001295463"/>
    </source>
</evidence>
<evidence type="ECO:0000256" key="2">
    <source>
        <dbReference type="ARBA" id="ARBA00005745"/>
    </source>
</evidence>
<dbReference type="Gene3D" id="1.20.81.30">
    <property type="entry name" value="Type II secretion system (T2SS), domain F"/>
    <property type="match status" value="2"/>
</dbReference>
<accession>A0ABM9D9D5</accession>
<feature type="domain" description="Type II secretion system protein GspF" evidence="9">
    <location>
        <begin position="68"/>
        <end position="190"/>
    </location>
</feature>
<dbReference type="PANTHER" id="PTHR30012:SF7">
    <property type="entry name" value="PROTEIN TRANSPORT PROTEIN HOFC HOMOLOG"/>
    <property type="match status" value="1"/>
</dbReference>